<dbReference type="PANTHER" id="PTHR22957:SF502">
    <property type="entry name" value="SMALL G PROTEIN SIGNALING MODULATOR 2-RELATED"/>
    <property type="match status" value="1"/>
</dbReference>
<dbReference type="Proteomes" id="UP000035680">
    <property type="component" value="Unassembled WGS sequence"/>
</dbReference>
<feature type="compositionally biased region" description="Basic and acidic residues" evidence="2">
    <location>
        <begin position="33"/>
        <end position="50"/>
    </location>
</feature>
<feature type="domain" description="Rab-GAP TBC" evidence="3">
    <location>
        <begin position="516"/>
        <end position="795"/>
    </location>
</feature>
<proteinExistence type="predicted"/>
<dbReference type="SMART" id="SM00164">
    <property type="entry name" value="TBC"/>
    <property type="match status" value="1"/>
</dbReference>
<dbReference type="SUPFAM" id="SSF47923">
    <property type="entry name" value="Ypt/Rab-GAP domain of gyp1p"/>
    <property type="match status" value="2"/>
</dbReference>
<dbReference type="InterPro" id="IPR037745">
    <property type="entry name" value="SGSM1/2"/>
</dbReference>
<dbReference type="AlphaFoldDB" id="A0A0K0G1M0"/>
<evidence type="ECO:0000256" key="2">
    <source>
        <dbReference type="SAM" id="MobiDB-lite"/>
    </source>
</evidence>
<organism evidence="4 5">
    <name type="scientific">Strongyloides venezuelensis</name>
    <name type="common">Threadworm</name>
    <dbReference type="NCBI Taxonomy" id="75913"/>
    <lineage>
        <taxon>Eukaryota</taxon>
        <taxon>Metazoa</taxon>
        <taxon>Ecdysozoa</taxon>
        <taxon>Nematoda</taxon>
        <taxon>Chromadorea</taxon>
        <taxon>Rhabditida</taxon>
        <taxon>Tylenchina</taxon>
        <taxon>Panagrolaimomorpha</taxon>
        <taxon>Strongyloidoidea</taxon>
        <taxon>Strongyloididae</taxon>
        <taxon>Strongyloides</taxon>
    </lineage>
</organism>
<dbReference type="FunFam" id="1.10.8.270:FF:000064">
    <property type="entry name" value="Small G protein-signaling modulator 1b"/>
    <property type="match status" value="1"/>
</dbReference>
<dbReference type="InterPro" id="IPR000195">
    <property type="entry name" value="Rab-GAP-TBC_dom"/>
</dbReference>
<feature type="region of interest" description="Disordered" evidence="2">
    <location>
        <begin position="1"/>
        <end position="50"/>
    </location>
</feature>
<protein>
    <submittedName>
        <fullName evidence="5">Small G protein signaling modulator 2 (inferred by orthology to a human protein)</fullName>
    </submittedName>
</protein>
<dbReference type="GO" id="GO:0005737">
    <property type="term" value="C:cytoplasm"/>
    <property type="evidence" value="ECO:0007669"/>
    <property type="project" value="UniProtKB-ARBA"/>
</dbReference>
<feature type="compositionally biased region" description="Basic and acidic residues" evidence="2">
    <location>
        <begin position="12"/>
        <end position="21"/>
    </location>
</feature>
<feature type="region of interest" description="Disordered" evidence="2">
    <location>
        <begin position="302"/>
        <end position="332"/>
    </location>
</feature>
<dbReference type="WBParaSite" id="SVE_1861100.1">
    <property type="protein sequence ID" value="SVE_1861100.1"/>
    <property type="gene ID" value="SVE_1861100"/>
</dbReference>
<dbReference type="Gene3D" id="1.10.8.270">
    <property type="entry name" value="putative rabgap domain of human tbc1 domain family member 14 like domains"/>
    <property type="match status" value="1"/>
</dbReference>
<dbReference type="Pfam" id="PF12068">
    <property type="entry name" value="PH_RBD"/>
    <property type="match status" value="1"/>
</dbReference>
<dbReference type="Pfam" id="PF00566">
    <property type="entry name" value="RabGAP-TBC"/>
    <property type="match status" value="1"/>
</dbReference>
<feature type="region of interest" description="Disordered" evidence="2">
    <location>
        <begin position="75"/>
        <end position="101"/>
    </location>
</feature>
<reference evidence="5" key="2">
    <citation type="submission" date="2015-08" db="UniProtKB">
        <authorList>
            <consortium name="WormBaseParasite"/>
        </authorList>
    </citation>
    <scope>IDENTIFICATION</scope>
</reference>
<sequence length="871" mass="100657">MTSSYTSINGEWENHHEKDNEFSNESSGVSTFKKNDNFDKEIEPLTKDEKNDLLEENVNVIEEKSSFTGEYENSLSSTVTVSSPGNHSTSNTKNNKTLKSCKRPPLSMIRTRGSVIKSADSFINTSSPSGREFVYSLHQNNKLTLLYGKNNVSISTFDDNKMLKGYLSLHKEFSGYIIVKWTPNELMNLNNSQSTTGTSTSNSSSSLTQTTTAFPFTSSSHPIDILVLTKHIISFNMKNIAYIHVHQNDEMGISTVVFVDTDGSQQASFSFMNSKNLIQFIGTLETCLNPFFKLDPPMFENKETQEKSLPKLKKKTSNSTSKASSVNSEDEGKQNQVNDYVFRIVINSQMKNKLPDKSSDKIKHQHTAFSFSIPSNNNNLSNFRSFEIPKSAPAFIPNENLANVNESHENSLPSGSDNKIDTSEDNVTANISNALIFMKQHILSRAFLGWLNYCKHIKTVRKYLLGIVNDKPIKWYDEEDVTDNNIITKEYWKYLRDNKNDNSLWEIFIGKVYHYGIANDVRKEAWLYLLKVLSWEEEIEDKIEIFKENYNKDKLNWLEIENVVIQRDKEAFISARLRHFNGSGVHDDDDSECTSINSHQYECTSFEEAFGDEIVSGGYKGRNHIYEDSQSNDKNQEEEDLINNFGTNLHRIEKDVERCDRSNQFFKKSANLKKLKRIMCSYVWRNLEEGYVQGMCDIAAPLLVIFDDEVIVLECFSKLMERMRLNFPQEIGMDNNFLYLRHLVEVTDPELFSMIMAHGDFTHLYFSYRWFLLDFKRELNYDGVYRLWEIIWASNIGGLSKYFQLFFALSLLTANRYIIIENAMDFTDVIKFFNDMAEKHDTQKLIDIARAHLKDFRKFTIDNCTSYQEKE</sequence>
<evidence type="ECO:0000256" key="1">
    <source>
        <dbReference type="ARBA" id="ARBA00022468"/>
    </source>
</evidence>
<dbReference type="GO" id="GO:0005096">
    <property type="term" value="F:GTPase activator activity"/>
    <property type="evidence" value="ECO:0007669"/>
    <property type="project" value="UniProtKB-KW"/>
</dbReference>
<dbReference type="PROSITE" id="PS50086">
    <property type="entry name" value="TBC_RABGAP"/>
    <property type="match status" value="1"/>
</dbReference>
<evidence type="ECO:0000313" key="5">
    <source>
        <dbReference type="WBParaSite" id="SVE_1861100.1"/>
    </source>
</evidence>
<feature type="compositionally biased region" description="Polar residues" evidence="2">
    <location>
        <begin position="75"/>
        <end position="87"/>
    </location>
</feature>
<dbReference type="PANTHER" id="PTHR22957">
    <property type="entry name" value="TBC1 DOMAIN FAMILY MEMBER GTPASE-ACTIVATING PROTEIN"/>
    <property type="match status" value="1"/>
</dbReference>
<keyword evidence="1" id="KW-0343">GTPase activation</keyword>
<dbReference type="CDD" id="cd15784">
    <property type="entry name" value="PH_RUTBC"/>
    <property type="match status" value="1"/>
</dbReference>
<dbReference type="Gene3D" id="1.10.472.80">
    <property type="entry name" value="Ypt/Rab-GAP domain of gyp1p, domain 3"/>
    <property type="match status" value="1"/>
</dbReference>
<evidence type="ECO:0000313" key="4">
    <source>
        <dbReference type="Proteomes" id="UP000035680"/>
    </source>
</evidence>
<reference evidence="4" key="1">
    <citation type="submission" date="2014-07" db="EMBL/GenBank/DDBJ databases">
        <authorList>
            <person name="Martin A.A"/>
            <person name="De Silva N."/>
        </authorList>
    </citation>
    <scope>NUCLEOTIDE SEQUENCE</scope>
</reference>
<evidence type="ECO:0000259" key="3">
    <source>
        <dbReference type="PROSITE" id="PS50086"/>
    </source>
</evidence>
<feature type="compositionally biased region" description="Low complexity" evidence="2">
    <location>
        <begin position="317"/>
        <end position="327"/>
    </location>
</feature>
<dbReference type="STRING" id="75913.A0A0K0G1M0"/>
<feature type="compositionally biased region" description="Polar residues" evidence="2">
    <location>
        <begin position="23"/>
        <end position="32"/>
    </location>
</feature>
<keyword evidence="4" id="KW-1185">Reference proteome</keyword>
<feature type="compositionally biased region" description="Low complexity" evidence="2">
    <location>
        <begin position="88"/>
        <end position="98"/>
    </location>
</feature>
<dbReference type="Gene3D" id="2.30.29.230">
    <property type="match status" value="1"/>
</dbReference>
<accession>A0A0K0G1M0</accession>
<name>A0A0K0G1M0_STRVS</name>
<dbReference type="InterPro" id="IPR021935">
    <property type="entry name" value="SGSM1/2_RBD"/>
</dbReference>
<dbReference type="InterPro" id="IPR035969">
    <property type="entry name" value="Rab-GAP_TBC_sf"/>
</dbReference>